<dbReference type="InterPro" id="IPR024298">
    <property type="entry name" value="Sec16_Sec23-bd"/>
</dbReference>
<evidence type="ECO:0000259" key="6">
    <source>
        <dbReference type="Pfam" id="PF12931"/>
    </source>
</evidence>
<dbReference type="Pfam" id="PF12931">
    <property type="entry name" value="TPR_Sec16"/>
    <property type="match status" value="1"/>
</dbReference>
<dbReference type="Proteomes" id="UP001153365">
    <property type="component" value="Unassembled WGS sequence"/>
</dbReference>
<dbReference type="EMBL" id="CALTRL010006041">
    <property type="protein sequence ID" value="CAH7689046.1"/>
    <property type="molecule type" value="Genomic_DNA"/>
</dbReference>
<organism evidence="7 8">
    <name type="scientific">Phakopsora pachyrhizi</name>
    <name type="common">Asian soybean rust disease fungus</name>
    <dbReference type="NCBI Taxonomy" id="170000"/>
    <lineage>
        <taxon>Eukaryota</taxon>
        <taxon>Fungi</taxon>
        <taxon>Dikarya</taxon>
        <taxon>Basidiomycota</taxon>
        <taxon>Pucciniomycotina</taxon>
        <taxon>Pucciniomycetes</taxon>
        <taxon>Pucciniales</taxon>
        <taxon>Phakopsoraceae</taxon>
        <taxon>Phakopsora</taxon>
    </lineage>
</organism>
<evidence type="ECO:0000256" key="5">
    <source>
        <dbReference type="SAM" id="MobiDB-lite"/>
    </source>
</evidence>
<dbReference type="AlphaFoldDB" id="A0AAV0BRB0"/>
<evidence type="ECO:0000256" key="1">
    <source>
        <dbReference type="ARBA" id="ARBA00004397"/>
    </source>
</evidence>
<feature type="domain" description="Sec16 Sec23-binding" evidence="6">
    <location>
        <begin position="4"/>
        <end position="81"/>
    </location>
</feature>
<gene>
    <name evidence="7" type="ORF">PPACK8108_LOCUS24105</name>
</gene>
<keyword evidence="3" id="KW-0256">Endoplasmic reticulum</keyword>
<reference evidence="7" key="1">
    <citation type="submission" date="2022-06" db="EMBL/GenBank/DDBJ databases">
        <authorList>
            <consortium name="SYNGENTA / RWTH Aachen University"/>
        </authorList>
    </citation>
    <scope>NUCLEOTIDE SEQUENCE</scope>
</reference>
<comment type="subcellular location">
    <subcellularLocation>
        <location evidence="1">Endoplasmic reticulum membrane</location>
        <topology evidence="1">Peripheral membrane protein</topology>
        <orientation evidence="1">Cytoplasmic side</orientation>
    </subcellularLocation>
</comment>
<name>A0AAV0BRB0_PHAPC</name>
<protein>
    <submittedName>
        <fullName evidence="7">Expressed protein</fullName>
    </submittedName>
</protein>
<feature type="region of interest" description="Disordered" evidence="5">
    <location>
        <begin position="191"/>
        <end position="271"/>
    </location>
</feature>
<feature type="region of interest" description="Disordered" evidence="5">
    <location>
        <begin position="297"/>
        <end position="346"/>
    </location>
</feature>
<evidence type="ECO:0000313" key="7">
    <source>
        <dbReference type="EMBL" id="CAH7689046.1"/>
    </source>
</evidence>
<evidence type="ECO:0000313" key="8">
    <source>
        <dbReference type="Proteomes" id="UP001153365"/>
    </source>
</evidence>
<accession>A0AAV0BRB0</accession>
<feature type="non-terminal residue" evidence="7">
    <location>
        <position position="1"/>
    </location>
</feature>
<comment type="caution">
    <text evidence="7">The sequence shown here is derived from an EMBL/GenBank/DDBJ whole genome shotgun (WGS) entry which is preliminary data.</text>
</comment>
<proteinExistence type="predicted"/>
<feature type="compositionally biased region" description="Polar residues" evidence="5">
    <location>
        <begin position="325"/>
        <end position="342"/>
    </location>
</feature>
<keyword evidence="2" id="KW-0813">Transport</keyword>
<dbReference type="GO" id="GO:0016192">
    <property type="term" value="P:vesicle-mediated transport"/>
    <property type="evidence" value="ECO:0007669"/>
    <property type="project" value="UniProtKB-KW"/>
</dbReference>
<feature type="compositionally biased region" description="Polar residues" evidence="5">
    <location>
        <begin position="243"/>
        <end position="259"/>
    </location>
</feature>
<evidence type="ECO:0000256" key="3">
    <source>
        <dbReference type="ARBA" id="ARBA00022824"/>
    </source>
</evidence>
<feature type="compositionally biased region" description="Polar residues" evidence="5">
    <location>
        <begin position="193"/>
        <end position="232"/>
    </location>
</feature>
<keyword evidence="4" id="KW-0931">ER-Golgi transport</keyword>
<dbReference type="GO" id="GO:0005789">
    <property type="term" value="C:endoplasmic reticulum membrane"/>
    <property type="evidence" value="ECO:0007669"/>
    <property type="project" value="UniProtKB-SubCell"/>
</dbReference>
<evidence type="ECO:0000256" key="2">
    <source>
        <dbReference type="ARBA" id="ARBA00022448"/>
    </source>
</evidence>
<evidence type="ECO:0000256" key="4">
    <source>
        <dbReference type="ARBA" id="ARBA00022892"/>
    </source>
</evidence>
<sequence>IVDIANRYCEALAVTIKLASKPCPFYRTNLLKQLKVFSDRLLAAPVSEKGSSWISRKMPRPMLDNVWQTLEGRVHKFVAGEDDPVDPSGSNQNSLSQGKALGTFPHYSSISPANTSGTLSRVQLSSDLAYPNNQLISSTACPLQNSTPFQRLSSGADYPSPYEKDPRQPFTFAIMTYDSLCLSPVNWGPFGESKNNPQSQSLLNGGSQRTPQSFVATSSTTKTFHQEGNSSSGQGGWWEAASQHGTPAISSQPALTSVDNPKITKDSSGLIDPIASFGMPTFDPTGTKSETHAHVLGYDEEEDDLGFGNSSSRKRQQSLKDDPSENASSQDTETPEKSSSNKLAAMIEDKSKQYLKAVKV</sequence>
<keyword evidence="8" id="KW-1185">Reference proteome</keyword>